<dbReference type="Proteomes" id="UP001320420">
    <property type="component" value="Unassembled WGS sequence"/>
</dbReference>
<evidence type="ECO:0000313" key="5">
    <source>
        <dbReference type="Proteomes" id="UP001320420"/>
    </source>
</evidence>
<keyword evidence="2" id="KW-0804">Transcription</keyword>
<accession>A0AAN9UU16</accession>
<dbReference type="EMBL" id="JAKJXP020000012">
    <property type="protein sequence ID" value="KAK7755499.1"/>
    <property type="molecule type" value="Genomic_DNA"/>
</dbReference>
<feature type="compositionally biased region" description="Acidic residues" evidence="3">
    <location>
        <begin position="39"/>
        <end position="77"/>
    </location>
</feature>
<feature type="compositionally biased region" description="Basic residues" evidence="3">
    <location>
        <begin position="128"/>
        <end position="140"/>
    </location>
</feature>
<dbReference type="Pfam" id="PF08624">
    <property type="entry name" value="CRC_subunit"/>
    <property type="match status" value="1"/>
</dbReference>
<evidence type="ECO:0000313" key="4">
    <source>
        <dbReference type="EMBL" id="KAK7755499.1"/>
    </source>
</evidence>
<protein>
    <submittedName>
        <fullName evidence="4">Chromatin structure-remodeling complex subunit RSC7</fullName>
    </submittedName>
</protein>
<sequence>MPRRPGRAAAKRAAAKLESTPKTFDMIEDEPMRDSDANGNDDVDGDGDGSEAEAQPDEDGEENENEDSAAEPEENQDSDVPSAKSPSPPPQPVIRRRRLGRPPKNRPADWDTLPIEPPHRDPNDPPRRRGRGGWRGRGGRKGASYQPTQQSVDKEGTMMDIINDEVALPEDPEGETKVDKLGHLQGGREYRCRTFTVAGRGDRLYMLSTEPARCVGFRDSYLFFTKHKRLYKIIVDEEEKKDMIEREIIPHSYKGRAIGIVTARSVFREFGALIVVGGRKIVDDYEVAKARAEGAVEGELADPNDRYTEGEEYNKNQYVAWHGASAVYHSGVPSVPTQSGKIDIKKRRVNVNDVNWQLEHAREASRFNAEIGAIRRLNLNGVYDIHTNMMQYPATMQPTHVRIEQVKGSTVSSSPRFPPLDPKIPRNFKVVDTYMESPPAGVAPAAMEQREVPGFLAEFQGLGAVQDDIKDLLPPECREAFDKALGQETEWKASWGSENDHAHRRQPIIDAAIVPYSKNP</sequence>
<dbReference type="GO" id="GO:0016586">
    <property type="term" value="C:RSC-type complex"/>
    <property type="evidence" value="ECO:0007669"/>
    <property type="project" value="TreeGrafter"/>
</dbReference>
<feature type="compositionally biased region" description="Basic residues" evidence="3">
    <location>
        <begin position="94"/>
        <end position="104"/>
    </location>
</feature>
<keyword evidence="1" id="KW-0805">Transcription regulation</keyword>
<dbReference type="PANTHER" id="PTHR22597:SF3">
    <property type="entry name" value="CHROMATIN STRUCTURE-REMODELING COMPLEX SUBUNIT RSC7"/>
    <property type="match status" value="1"/>
</dbReference>
<organism evidence="4 5">
    <name type="scientific">Diatrype stigma</name>
    <dbReference type="NCBI Taxonomy" id="117547"/>
    <lineage>
        <taxon>Eukaryota</taxon>
        <taxon>Fungi</taxon>
        <taxon>Dikarya</taxon>
        <taxon>Ascomycota</taxon>
        <taxon>Pezizomycotina</taxon>
        <taxon>Sordariomycetes</taxon>
        <taxon>Xylariomycetidae</taxon>
        <taxon>Xylariales</taxon>
        <taxon>Diatrypaceae</taxon>
        <taxon>Diatrype</taxon>
    </lineage>
</organism>
<feature type="compositionally biased region" description="Basic and acidic residues" evidence="3">
    <location>
        <begin position="117"/>
        <end position="127"/>
    </location>
</feature>
<dbReference type="AlphaFoldDB" id="A0AAN9UU16"/>
<evidence type="ECO:0000256" key="2">
    <source>
        <dbReference type="ARBA" id="ARBA00023163"/>
    </source>
</evidence>
<feature type="compositionally biased region" description="Basic residues" evidence="3">
    <location>
        <begin position="1"/>
        <end position="14"/>
    </location>
</feature>
<name>A0AAN9UU16_9PEZI</name>
<reference evidence="4 5" key="1">
    <citation type="submission" date="2024-02" db="EMBL/GenBank/DDBJ databases">
        <title>De novo assembly and annotation of 12 fungi associated with fruit tree decline syndrome in Ontario, Canada.</title>
        <authorList>
            <person name="Sulman M."/>
            <person name="Ellouze W."/>
            <person name="Ilyukhin E."/>
        </authorList>
    </citation>
    <scope>NUCLEOTIDE SEQUENCE [LARGE SCALE GENOMIC DNA]</scope>
    <source>
        <strain evidence="4 5">M11/M66-122</strain>
    </source>
</reference>
<dbReference type="GO" id="GO:0031490">
    <property type="term" value="F:chromatin DNA binding"/>
    <property type="evidence" value="ECO:0007669"/>
    <property type="project" value="TreeGrafter"/>
</dbReference>
<gene>
    <name evidence="4" type="primary">NPL6</name>
    <name evidence="4" type="ORF">SLS62_002431</name>
</gene>
<proteinExistence type="predicted"/>
<dbReference type="InterPro" id="IPR013933">
    <property type="entry name" value="CRC_Rsc7/Swp82"/>
</dbReference>
<evidence type="ECO:0000256" key="3">
    <source>
        <dbReference type="SAM" id="MobiDB-lite"/>
    </source>
</evidence>
<evidence type="ECO:0000256" key="1">
    <source>
        <dbReference type="ARBA" id="ARBA00023015"/>
    </source>
</evidence>
<keyword evidence="5" id="KW-1185">Reference proteome</keyword>
<dbReference type="PANTHER" id="PTHR22597">
    <property type="entry name" value="POLYCOMB GROUP PROTEIN"/>
    <property type="match status" value="1"/>
</dbReference>
<comment type="caution">
    <text evidence="4">The sequence shown here is derived from an EMBL/GenBank/DDBJ whole genome shotgun (WGS) entry which is preliminary data.</text>
</comment>
<feature type="region of interest" description="Disordered" evidence="3">
    <location>
        <begin position="1"/>
        <end position="156"/>
    </location>
</feature>